<keyword evidence="3" id="KW-1185">Reference proteome</keyword>
<proteinExistence type="predicted"/>
<dbReference type="InterPro" id="IPR027417">
    <property type="entry name" value="P-loop_NTPase"/>
</dbReference>
<sequence length="223" mass="24318">MPPKKPVAKTGVKPKPKGAAGASSGAKKPTGAAPVKGTPAPATTAKEKSEEPKEIPEVKIVLKQLVDVLIKDTGDKIKESGKWPLVIDESDRVSTFLRYQDTNYLNAKNPGDMEPERIRMAIIGAIRFGKPVVLDMMDSNMINAAADKFDVVQKGLLESVMTKDILVDQKYKSLVKDSDPDEYTDQSSAFNHGMVDGFGFIVITSMASPPPELMQRTYVIRVQ</sequence>
<gene>
    <name evidence="2" type="primary">Hypp5158</name>
    <name evidence="2" type="ORF">BLAG_LOCUS24880</name>
</gene>
<evidence type="ECO:0000313" key="3">
    <source>
        <dbReference type="Proteomes" id="UP000838412"/>
    </source>
</evidence>
<protein>
    <submittedName>
        <fullName evidence="2">Hypp5158 protein</fullName>
    </submittedName>
</protein>
<feature type="compositionally biased region" description="Low complexity" evidence="1">
    <location>
        <begin position="8"/>
        <end position="33"/>
    </location>
</feature>
<dbReference type="AlphaFoldDB" id="A0A8K0AIM2"/>
<evidence type="ECO:0000256" key="1">
    <source>
        <dbReference type="SAM" id="MobiDB-lite"/>
    </source>
</evidence>
<dbReference type="Proteomes" id="UP000838412">
    <property type="component" value="Chromosome 9"/>
</dbReference>
<dbReference type="EMBL" id="OV696694">
    <property type="protein sequence ID" value="CAH1273578.1"/>
    <property type="molecule type" value="Genomic_DNA"/>
</dbReference>
<dbReference type="OrthoDB" id="426293at2759"/>
<feature type="region of interest" description="Disordered" evidence="1">
    <location>
        <begin position="1"/>
        <end position="54"/>
    </location>
</feature>
<reference evidence="2" key="1">
    <citation type="submission" date="2022-01" db="EMBL/GenBank/DDBJ databases">
        <authorList>
            <person name="Braso-Vives M."/>
        </authorList>
    </citation>
    <scope>NUCLEOTIDE SEQUENCE</scope>
</reference>
<evidence type="ECO:0000313" key="2">
    <source>
        <dbReference type="EMBL" id="CAH1273578.1"/>
    </source>
</evidence>
<dbReference type="Gene3D" id="3.40.50.300">
    <property type="entry name" value="P-loop containing nucleotide triphosphate hydrolases"/>
    <property type="match status" value="1"/>
</dbReference>
<organism evidence="2 3">
    <name type="scientific">Branchiostoma lanceolatum</name>
    <name type="common">Common lancelet</name>
    <name type="synonym">Amphioxus lanceolatum</name>
    <dbReference type="NCBI Taxonomy" id="7740"/>
    <lineage>
        <taxon>Eukaryota</taxon>
        <taxon>Metazoa</taxon>
        <taxon>Chordata</taxon>
        <taxon>Cephalochordata</taxon>
        <taxon>Leptocardii</taxon>
        <taxon>Amphioxiformes</taxon>
        <taxon>Branchiostomatidae</taxon>
        <taxon>Branchiostoma</taxon>
    </lineage>
</organism>
<name>A0A8K0AIM2_BRALA</name>
<accession>A0A8K0AIM2</accession>
<feature type="compositionally biased region" description="Basic and acidic residues" evidence="1">
    <location>
        <begin position="45"/>
        <end position="54"/>
    </location>
</feature>